<name>A0A7W9J681_9ACTN</name>
<dbReference type="Proteomes" id="UP000549971">
    <property type="component" value="Unassembled WGS sequence"/>
</dbReference>
<dbReference type="Gene3D" id="3.30.530.20">
    <property type="match status" value="1"/>
</dbReference>
<reference evidence="2 3" key="1">
    <citation type="submission" date="2020-08" db="EMBL/GenBank/DDBJ databases">
        <title>Sequencing the genomes of 1000 actinobacteria strains.</title>
        <authorList>
            <person name="Klenk H.-P."/>
        </authorList>
    </citation>
    <scope>NUCLEOTIDE SEQUENCE [LARGE SCALE GENOMIC DNA]</scope>
    <source>
        <strain evidence="2 3">DSM 28967</strain>
    </source>
</reference>
<accession>A0A7W9J681</accession>
<dbReference type="PANTHER" id="PTHR33824">
    <property type="entry name" value="POLYKETIDE CYCLASE/DEHYDRASE AND LIPID TRANSPORT SUPERFAMILY PROTEIN"/>
    <property type="match status" value="1"/>
</dbReference>
<proteinExistence type="predicted"/>
<keyword evidence="3" id="KW-1185">Reference proteome</keyword>
<feature type="domain" description="Coenzyme Q-binding protein COQ10 START" evidence="1">
    <location>
        <begin position="10"/>
        <end position="130"/>
    </location>
</feature>
<dbReference type="InterPro" id="IPR005031">
    <property type="entry name" value="COQ10_START"/>
</dbReference>
<dbReference type="CDD" id="cd07817">
    <property type="entry name" value="SRPBCC_8"/>
    <property type="match status" value="1"/>
</dbReference>
<evidence type="ECO:0000313" key="3">
    <source>
        <dbReference type="Proteomes" id="UP000549971"/>
    </source>
</evidence>
<sequence>MGNITESVDVEVPINVVYNQWTQFESFPQFMDGVDEIKQLDDTHTHWITSIGGITREFDATITEQHPEERVAWTTEAGTTHAGVITFHRLGATQTRVTAQMDIEAEGIAEKVADAAGIIDRKVKGDMQRFKKFIEARNDETGAWRGDVDRPGA</sequence>
<dbReference type="InterPro" id="IPR023393">
    <property type="entry name" value="START-like_dom_sf"/>
</dbReference>
<dbReference type="RefSeq" id="WP_184795474.1">
    <property type="nucleotide sequence ID" value="NZ_JACHMY010000001.1"/>
</dbReference>
<evidence type="ECO:0000259" key="1">
    <source>
        <dbReference type="Pfam" id="PF03364"/>
    </source>
</evidence>
<dbReference type="InterPro" id="IPR047137">
    <property type="entry name" value="ORF3"/>
</dbReference>
<protein>
    <submittedName>
        <fullName evidence="2">Putative membrane protein</fullName>
    </submittedName>
</protein>
<dbReference type="Pfam" id="PF03364">
    <property type="entry name" value="Polyketide_cyc"/>
    <property type="match status" value="1"/>
</dbReference>
<gene>
    <name evidence="2" type="ORF">HDA39_002619</name>
</gene>
<dbReference type="AlphaFoldDB" id="A0A7W9J681"/>
<dbReference type="PANTHER" id="PTHR33824:SF7">
    <property type="entry name" value="POLYKETIDE CYCLASE_DEHYDRASE AND LIPID TRANSPORT SUPERFAMILY PROTEIN"/>
    <property type="match status" value="1"/>
</dbReference>
<evidence type="ECO:0000313" key="2">
    <source>
        <dbReference type="EMBL" id="MBB5835885.1"/>
    </source>
</evidence>
<comment type="caution">
    <text evidence="2">The sequence shown here is derived from an EMBL/GenBank/DDBJ whole genome shotgun (WGS) entry which is preliminary data.</text>
</comment>
<organism evidence="2 3">
    <name type="scientific">Kribbella italica</name>
    <dbReference type="NCBI Taxonomy" id="1540520"/>
    <lineage>
        <taxon>Bacteria</taxon>
        <taxon>Bacillati</taxon>
        <taxon>Actinomycetota</taxon>
        <taxon>Actinomycetes</taxon>
        <taxon>Propionibacteriales</taxon>
        <taxon>Kribbellaceae</taxon>
        <taxon>Kribbella</taxon>
    </lineage>
</organism>
<dbReference type="SUPFAM" id="SSF55961">
    <property type="entry name" value="Bet v1-like"/>
    <property type="match status" value="1"/>
</dbReference>
<dbReference type="EMBL" id="JACHMY010000001">
    <property type="protein sequence ID" value="MBB5835885.1"/>
    <property type="molecule type" value="Genomic_DNA"/>
</dbReference>